<dbReference type="Proteomes" id="UP000789860">
    <property type="component" value="Unassembled WGS sequence"/>
</dbReference>
<dbReference type="EMBL" id="CAJVPM010028361">
    <property type="protein sequence ID" value="CAG8669560.1"/>
    <property type="molecule type" value="Genomic_DNA"/>
</dbReference>
<sequence length="77" mass="8547">INPVTATKPPLVTNGLETSNISLLCRRLMIEITSNVLPITTNITPTEKKAGSNTRRTNKEKANWDKLVRQYAPSNVL</sequence>
<organism evidence="1 2">
    <name type="scientific">Scutellospora calospora</name>
    <dbReference type="NCBI Taxonomy" id="85575"/>
    <lineage>
        <taxon>Eukaryota</taxon>
        <taxon>Fungi</taxon>
        <taxon>Fungi incertae sedis</taxon>
        <taxon>Mucoromycota</taxon>
        <taxon>Glomeromycotina</taxon>
        <taxon>Glomeromycetes</taxon>
        <taxon>Diversisporales</taxon>
        <taxon>Gigasporaceae</taxon>
        <taxon>Scutellospora</taxon>
    </lineage>
</organism>
<feature type="non-terminal residue" evidence="1">
    <location>
        <position position="1"/>
    </location>
</feature>
<protein>
    <submittedName>
        <fullName evidence="1">955_t:CDS:1</fullName>
    </submittedName>
</protein>
<evidence type="ECO:0000313" key="2">
    <source>
        <dbReference type="Proteomes" id="UP000789860"/>
    </source>
</evidence>
<proteinExistence type="predicted"/>
<name>A0ACA9NP41_9GLOM</name>
<comment type="caution">
    <text evidence="1">The sequence shown here is derived from an EMBL/GenBank/DDBJ whole genome shotgun (WGS) entry which is preliminary data.</text>
</comment>
<keyword evidence="2" id="KW-1185">Reference proteome</keyword>
<gene>
    <name evidence="1" type="ORF">SCALOS_LOCUS9326</name>
</gene>
<reference evidence="1" key="1">
    <citation type="submission" date="2021-06" db="EMBL/GenBank/DDBJ databases">
        <authorList>
            <person name="Kallberg Y."/>
            <person name="Tangrot J."/>
            <person name="Rosling A."/>
        </authorList>
    </citation>
    <scope>NUCLEOTIDE SEQUENCE</scope>
    <source>
        <strain evidence="1">AU212A</strain>
    </source>
</reference>
<accession>A0ACA9NP41</accession>
<evidence type="ECO:0000313" key="1">
    <source>
        <dbReference type="EMBL" id="CAG8669560.1"/>
    </source>
</evidence>